<dbReference type="Pfam" id="PF13505">
    <property type="entry name" value="OMP_b-brl"/>
    <property type="match status" value="1"/>
</dbReference>
<evidence type="ECO:0000313" key="4">
    <source>
        <dbReference type="EMBL" id="RED22556.1"/>
    </source>
</evidence>
<evidence type="ECO:0000313" key="5">
    <source>
        <dbReference type="Proteomes" id="UP000257004"/>
    </source>
</evidence>
<proteinExistence type="predicted"/>
<feature type="domain" description="Outer membrane protein beta-barrel" evidence="3">
    <location>
        <begin position="9"/>
        <end position="211"/>
    </location>
</feature>
<dbReference type="InterPro" id="IPR027385">
    <property type="entry name" value="Beta-barrel_OMP"/>
</dbReference>
<dbReference type="OrthoDB" id="838103at2"/>
<dbReference type="EMBL" id="QRDQ01000010">
    <property type="protein sequence ID" value="RED22556.1"/>
    <property type="molecule type" value="Genomic_DNA"/>
</dbReference>
<comment type="caution">
    <text evidence="4">The sequence shown here is derived from an EMBL/GenBank/DDBJ whole genome shotgun (WGS) entry which is preliminary data.</text>
</comment>
<keyword evidence="1 2" id="KW-0732">Signal</keyword>
<feature type="chain" id="PRO_5017610357" evidence="2">
    <location>
        <begin position="22"/>
        <end position="220"/>
    </location>
</feature>
<dbReference type="InterPro" id="IPR011250">
    <property type="entry name" value="OMP/PagP_B-barrel"/>
</dbReference>
<dbReference type="AlphaFoldDB" id="A0A3D9FQH9"/>
<organism evidence="4 5">
    <name type="scientific">Flavobacterium cutihirudinis</name>
    <dbReference type="NCBI Taxonomy" id="1265740"/>
    <lineage>
        <taxon>Bacteria</taxon>
        <taxon>Pseudomonadati</taxon>
        <taxon>Bacteroidota</taxon>
        <taxon>Flavobacteriia</taxon>
        <taxon>Flavobacteriales</taxon>
        <taxon>Flavobacteriaceae</taxon>
        <taxon>Flavobacterium</taxon>
    </lineage>
</organism>
<keyword evidence="5" id="KW-1185">Reference proteome</keyword>
<evidence type="ECO:0000256" key="2">
    <source>
        <dbReference type="SAM" id="SignalP"/>
    </source>
</evidence>
<dbReference type="SUPFAM" id="SSF56925">
    <property type="entry name" value="OMPA-like"/>
    <property type="match status" value="1"/>
</dbReference>
<dbReference type="RefSeq" id="WP_115889173.1">
    <property type="nucleotide sequence ID" value="NZ_QRDQ01000010.1"/>
</dbReference>
<evidence type="ECO:0000259" key="3">
    <source>
        <dbReference type="Pfam" id="PF13505"/>
    </source>
</evidence>
<dbReference type="Gene3D" id="2.40.160.20">
    <property type="match status" value="1"/>
</dbReference>
<feature type="signal peptide" evidence="2">
    <location>
        <begin position="1"/>
        <end position="21"/>
    </location>
</feature>
<name>A0A3D9FQH9_9FLAO</name>
<evidence type="ECO:0000256" key="1">
    <source>
        <dbReference type="ARBA" id="ARBA00022729"/>
    </source>
</evidence>
<gene>
    <name evidence="4" type="ORF">BD847_3186</name>
</gene>
<dbReference type="Proteomes" id="UP000257004">
    <property type="component" value="Unassembled WGS sequence"/>
</dbReference>
<sequence>MKKYHLVVAVFFFTLTMSAQSAQSFLLNVYGGYTFADKVDFDSSYARVEDGFEWGAGLEYFIMDNASIELKYNRLDTHMPLYTKVPVGGTGGIPSYPAGAQLNAGNDKGAMNYILADYTYYFGSSSQKALPFLGAGAGVAILESPQSGNGTYFAWEIKAGVKVKTNSPLSINLQAYLQSMSAAVGYDYYWDYYWGPIAVTDYASTFQFGLGAVLSYDFSK</sequence>
<protein>
    <submittedName>
        <fullName evidence="4">Outer membrane protein with beta-barrel domain</fullName>
    </submittedName>
</protein>
<reference evidence="4 5" key="1">
    <citation type="submission" date="2018-07" db="EMBL/GenBank/DDBJ databases">
        <title>Genomic Encyclopedia of Archaeal and Bacterial Type Strains, Phase II (KMG-II): from individual species to whole genera.</title>
        <authorList>
            <person name="Goeker M."/>
        </authorList>
    </citation>
    <scope>NUCLEOTIDE SEQUENCE [LARGE SCALE GENOMIC DNA]</scope>
    <source>
        <strain evidence="4 5">DSM 25795</strain>
    </source>
</reference>
<accession>A0A3D9FQH9</accession>